<evidence type="ECO:0000313" key="2">
    <source>
        <dbReference type="EMBL" id="CAF0881777.1"/>
    </source>
</evidence>
<dbReference type="EMBL" id="CAJNOQ010001265">
    <property type="protein sequence ID" value="CAF0881777.1"/>
    <property type="molecule type" value="Genomic_DNA"/>
</dbReference>
<dbReference type="Proteomes" id="UP000681722">
    <property type="component" value="Unassembled WGS sequence"/>
</dbReference>
<evidence type="ECO:0000313" key="4">
    <source>
        <dbReference type="Proteomes" id="UP000663829"/>
    </source>
</evidence>
<dbReference type="AlphaFoldDB" id="A0A813YBC5"/>
<evidence type="ECO:0000256" key="1">
    <source>
        <dbReference type="SAM" id="MobiDB-lite"/>
    </source>
</evidence>
<dbReference type="OrthoDB" id="2418081at2759"/>
<organism evidence="2 4">
    <name type="scientific">Didymodactylos carnosus</name>
    <dbReference type="NCBI Taxonomy" id="1234261"/>
    <lineage>
        <taxon>Eukaryota</taxon>
        <taxon>Metazoa</taxon>
        <taxon>Spiralia</taxon>
        <taxon>Gnathifera</taxon>
        <taxon>Rotifera</taxon>
        <taxon>Eurotatoria</taxon>
        <taxon>Bdelloidea</taxon>
        <taxon>Philodinida</taxon>
        <taxon>Philodinidae</taxon>
        <taxon>Didymodactylos</taxon>
    </lineage>
</organism>
<sequence>MDTNYRGVSTVLFQLLNHYVHCKAYQHTHYEIEIESVPQHEIKNDSDMYWSLGYAILSYLKFNAHETEISSSEFDLADIIKFIKNLDEHPSIEKFPVRPTTTSEKDRCPSLLHLIQLRYQCYMRVYTSCMKDHGRLNHLQILRLQKYTNLDEDPNDLTSDKNIESTEPIEELQQPSRSKFDSLVGYWLGKVMKDSSDNDDELEAR</sequence>
<gene>
    <name evidence="2" type="ORF">GPM918_LOCUS7651</name>
    <name evidence="3" type="ORF">SRO942_LOCUS7651</name>
</gene>
<keyword evidence="4" id="KW-1185">Reference proteome</keyword>
<feature type="region of interest" description="Disordered" evidence="1">
    <location>
        <begin position="153"/>
        <end position="177"/>
    </location>
</feature>
<protein>
    <submittedName>
        <fullName evidence="2">Uncharacterized protein</fullName>
    </submittedName>
</protein>
<dbReference type="EMBL" id="CAJOBC010001265">
    <property type="protein sequence ID" value="CAF3667871.1"/>
    <property type="molecule type" value="Genomic_DNA"/>
</dbReference>
<proteinExistence type="predicted"/>
<evidence type="ECO:0000313" key="3">
    <source>
        <dbReference type="EMBL" id="CAF3667871.1"/>
    </source>
</evidence>
<reference evidence="2" key="1">
    <citation type="submission" date="2021-02" db="EMBL/GenBank/DDBJ databases">
        <authorList>
            <person name="Nowell W R."/>
        </authorList>
    </citation>
    <scope>NUCLEOTIDE SEQUENCE</scope>
</reference>
<name>A0A813YBC5_9BILA</name>
<dbReference type="Proteomes" id="UP000663829">
    <property type="component" value="Unassembled WGS sequence"/>
</dbReference>
<accession>A0A813YBC5</accession>
<comment type="caution">
    <text evidence="2">The sequence shown here is derived from an EMBL/GenBank/DDBJ whole genome shotgun (WGS) entry which is preliminary data.</text>
</comment>